<protein>
    <recommendedName>
        <fullName evidence="1">Oxidoreductase molybdopterin-binding domain-containing protein</fullName>
    </recommendedName>
</protein>
<dbReference type="GO" id="GO:0043546">
    <property type="term" value="F:molybdopterin cofactor binding"/>
    <property type="evidence" value="ECO:0007669"/>
    <property type="project" value="TreeGrafter"/>
</dbReference>
<organism evidence="2 3">
    <name type="scientific">Anaerobacillus alkalidiazotrophicus</name>
    <dbReference type="NCBI Taxonomy" id="472963"/>
    <lineage>
        <taxon>Bacteria</taxon>
        <taxon>Bacillati</taxon>
        <taxon>Bacillota</taxon>
        <taxon>Bacilli</taxon>
        <taxon>Bacillales</taxon>
        <taxon>Bacillaceae</taxon>
        <taxon>Anaerobacillus</taxon>
    </lineage>
</organism>
<dbReference type="Pfam" id="PF00174">
    <property type="entry name" value="Oxidored_molyb"/>
    <property type="match status" value="1"/>
</dbReference>
<dbReference type="AlphaFoldDB" id="A0A1S2M7N1"/>
<dbReference type="SUPFAM" id="SSF56524">
    <property type="entry name" value="Oxidoreductase molybdopterin-binding domain"/>
    <property type="match status" value="1"/>
</dbReference>
<reference evidence="2 3" key="1">
    <citation type="submission" date="2016-10" db="EMBL/GenBank/DDBJ databases">
        <title>Draft genome sequences of four alkaliphilic bacteria belonging to the Anaerobacillus genus.</title>
        <authorList>
            <person name="Bassil N.M."/>
            <person name="Lloyd J.R."/>
        </authorList>
    </citation>
    <scope>NUCLEOTIDE SEQUENCE [LARGE SCALE GENOMIC DNA]</scope>
    <source>
        <strain evidence="2 3">DSM 22531</strain>
    </source>
</reference>
<evidence type="ECO:0000313" key="3">
    <source>
        <dbReference type="Proteomes" id="UP000180057"/>
    </source>
</evidence>
<proteinExistence type="predicted"/>
<dbReference type="GO" id="GO:0020037">
    <property type="term" value="F:heme binding"/>
    <property type="evidence" value="ECO:0007669"/>
    <property type="project" value="TreeGrafter"/>
</dbReference>
<keyword evidence="3" id="KW-1185">Reference proteome</keyword>
<name>A0A1S2M7N1_9BACI</name>
<sequence>MFSRYPFLVRPYLKTLDLDPENQETPIHFIDSSIVSNHLFYRRNHFSSPKISYPNFWFSINGSVKTPLLLSLHNLKSLPSKTIKVVLECAGNKRNLFEPKVYGEQWEKGAISQGYWRGVSLQTLLKLAGLNKEAKEVVIEGHDFGKRTDLDNVYSYTRSLPIEKALHPDTIIAYEYNNKPISPFFF</sequence>
<dbReference type="Proteomes" id="UP000180057">
    <property type="component" value="Unassembled WGS sequence"/>
</dbReference>
<dbReference type="PRINTS" id="PR00407">
    <property type="entry name" value="EUMOPTERIN"/>
</dbReference>
<dbReference type="GO" id="GO:0008482">
    <property type="term" value="F:sulfite oxidase activity"/>
    <property type="evidence" value="ECO:0007669"/>
    <property type="project" value="TreeGrafter"/>
</dbReference>
<dbReference type="GO" id="GO:0006790">
    <property type="term" value="P:sulfur compound metabolic process"/>
    <property type="evidence" value="ECO:0007669"/>
    <property type="project" value="TreeGrafter"/>
</dbReference>
<dbReference type="InterPro" id="IPR008335">
    <property type="entry name" value="Mopterin_OxRdtase_euk"/>
</dbReference>
<dbReference type="InterPro" id="IPR000572">
    <property type="entry name" value="OxRdtase_Mopterin-bd_dom"/>
</dbReference>
<gene>
    <name evidence="2" type="ORF">BKP45_07970</name>
</gene>
<dbReference type="PANTHER" id="PTHR19372:SF7">
    <property type="entry name" value="SULFITE OXIDASE, MITOCHONDRIAL"/>
    <property type="match status" value="1"/>
</dbReference>
<dbReference type="STRING" id="472963.BKP45_07970"/>
<evidence type="ECO:0000313" key="2">
    <source>
        <dbReference type="EMBL" id="OIJ20728.1"/>
    </source>
</evidence>
<dbReference type="RefSeq" id="WP_071389202.1">
    <property type="nucleotide sequence ID" value="NZ_MLQS01000007.1"/>
</dbReference>
<dbReference type="OrthoDB" id="9778777at2"/>
<feature type="domain" description="Oxidoreductase molybdopterin-binding" evidence="1">
    <location>
        <begin position="45"/>
        <end position="183"/>
    </location>
</feature>
<dbReference type="PANTHER" id="PTHR19372">
    <property type="entry name" value="SULFITE REDUCTASE"/>
    <property type="match status" value="1"/>
</dbReference>
<dbReference type="EMBL" id="MLQS01000007">
    <property type="protein sequence ID" value="OIJ20728.1"/>
    <property type="molecule type" value="Genomic_DNA"/>
</dbReference>
<dbReference type="Gene3D" id="3.90.420.10">
    <property type="entry name" value="Oxidoreductase, molybdopterin-binding domain"/>
    <property type="match status" value="1"/>
</dbReference>
<comment type="caution">
    <text evidence="2">The sequence shown here is derived from an EMBL/GenBank/DDBJ whole genome shotgun (WGS) entry which is preliminary data.</text>
</comment>
<dbReference type="InterPro" id="IPR036374">
    <property type="entry name" value="OxRdtase_Mopterin-bd_sf"/>
</dbReference>
<accession>A0A1S2M7N1</accession>
<evidence type="ECO:0000259" key="1">
    <source>
        <dbReference type="Pfam" id="PF00174"/>
    </source>
</evidence>